<gene>
    <name evidence="1" type="ORF">EK417_06590</name>
</gene>
<name>A0ABY2R8Y7_9FLAO</name>
<proteinExistence type="predicted"/>
<dbReference type="RefSeq" id="WP_136521689.1">
    <property type="nucleotide sequence ID" value="NZ_SDLV01000012.1"/>
</dbReference>
<dbReference type="InterPro" id="IPR026437">
    <property type="entry name" value="CxxCx5CxxC_targ"/>
</dbReference>
<dbReference type="EMBL" id="SDLV01000012">
    <property type="protein sequence ID" value="THV62074.1"/>
    <property type="molecule type" value="Genomic_DNA"/>
</dbReference>
<evidence type="ECO:0000313" key="2">
    <source>
        <dbReference type="Proteomes" id="UP000306038"/>
    </source>
</evidence>
<organism evidence="1 2">
    <name type="scientific">Chryseobacterium candidae</name>
    <dbReference type="NCBI Taxonomy" id="1978493"/>
    <lineage>
        <taxon>Bacteria</taxon>
        <taxon>Pseudomonadati</taxon>
        <taxon>Bacteroidota</taxon>
        <taxon>Flavobacteriia</taxon>
        <taxon>Flavobacteriales</taxon>
        <taxon>Weeksellaceae</taxon>
        <taxon>Chryseobacterium group</taxon>
        <taxon>Chryseobacterium</taxon>
    </lineage>
</organism>
<keyword evidence="2" id="KW-1185">Reference proteome</keyword>
<dbReference type="Proteomes" id="UP000306038">
    <property type="component" value="Unassembled WGS sequence"/>
</dbReference>
<reference evidence="1 2" key="1">
    <citation type="submission" date="2019-01" db="EMBL/GenBank/DDBJ databases">
        <authorList>
            <person name="B I."/>
            <person name="Ch S."/>
            <person name="Ch V.R."/>
        </authorList>
    </citation>
    <scope>NUCLEOTIDE SEQUENCE [LARGE SCALE GENOMIC DNA]</scope>
    <source>
        <strain evidence="1 2">JC507</strain>
    </source>
</reference>
<comment type="caution">
    <text evidence="1">The sequence shown here is derived from an EMBL/GenBank/DDBJ whole genome shotgun (WGS) entry which is preliminary data.</text>
</comment>
<accession>A0ABY2R8Y7</accession>
<sequence length="79" mass="8754">MNNINNKITNMKKLKGMKRDFSSLENKKLKDLKTIQGGSYNVKSNVSVGEGCEEYDTYTSPGGTYIGRITVCNPTQSVD</sequence>
<protein>
    <submittedName>
        <fullName evidence="1">TIGR04139 family peptide modification target</fullName>
    </submittedName>
</protein>
<dbReference type="NCBIfam" id="TIGR04139">
    <property type="entry name" value="CxxCx5CxxC_targ"/>
    <property type="match status" value="1"/>
</dbReference>
<evidence type="ECO:0000313" key="1">
    <source>
        <dbReference type="EMBL" id="THV62074.1"/>
    </source>
</evidence>